<protein>
    <recommendedName>
        <fullName evidence="2">Nephrocystin 3-like N-terminal domain-containing protein</fullName>
    </recommendedName>
</protein>
<evidence type="ECO:0000313" key="3">
    <source>
        <dbReference type="EMBL" id="KAK5633497.1"/>
    </source>
</evidence>
<dbReference type="InterPro" id="IPR027417">
    <property type="entry name" value="P-loop_NTPase"/>
</dbReference>
<dbReference type="Proteomes" id="UP001305414">
    <property type="component" value="Unassembled WGS sequence"/>
</dbReference>
<dbReference type="EMBL" id="JAWHQM010000033">
    <property type="protein sequence ID" value="KAK5633497.1"/>
    <property type="molecule type" value="Genomic_DNA"/>
</dbReference>
<dbReference type="InterPro" id="IPR056884">
    <property type="entry name" value="NPHP3-like_N"/>
</dbReference>
<gene>
    <name evidence="3" type="ORF">RRF57_009211</name>
</gene>
<dbReference type="PANTHER" id="PTHR10039">
    <property type="entry name" value="AMELOGENIN"/>
    <property type="match status" value="1"/>
</dbReference>
<sequence>MHSLIFQLVGDDENLIAVVCESMCDSIKSNLTTAGDLLASLVRCTGPVYLILDGVDEISGIERGQLVAEFLRLSKNNDTLKVIFSARPEADLMRLLDDTAAVISIHEQNEGNIQAYIDQRMKYIFHVRNVFPKARAVIIRLLKPLVNRANGMFLYARLIMDMVATVHDLSEIENELAVLPENLDAA</sequence>
<keyword evidence="4" id="KW-1185">Reference proteome</keyword>
<name>A0AAN7Z7P0_9PEZI</name>
<dbReference type="PANTHER" id="PTHR10039:SF14">
    <property type="entry name" value="NACHT DOMAIN-CONTAINING PROTEIN"/>
    <property type="match status" value="1"/>
</dbReference>
<accession>A0AAN7Z7P0</accession>
<reference evidence="3 4" key="1">
    <citation type="submission" date="2023-10" db="EMBL/GenBank/DDBJ databases">
        <title>Draft genome sequence of Xylaria bambusicola isolate GMP-LS, the root and basal stem rot pathogen of sugarcane in Indonesia.</title>
        <authorList>
            <person name="Selvaraj P."/>
            <person name="Muralishankar V."/>
            <person name="Muruganantham S."/>
            <person name="Sp S."/>
            <person name="Haryani S."/>
            <person name="Lau K.J.X."/>
            <person name="Naqvi N.I."/>
        </authorList>
    </citation>
    <scope>NUCLEOTIDE SEQUENCE [LARGE SCALE GENOMIC DNA]</scope>
    <source>
        <strain evidence="3">GMP-LS</strain>
    </source>
</reference>
<keyword evidence="1" id="KW-0677">Repeat</keyword>
<comment type="caution">
    <text evidence="3">The sequence shown here is derived from an EMBL/GenBank/DDBJ whole genome shotgun (WGS) entry which is preliminary data.</text>
</comment>
<dbReference type="AlphaFoldDB" id="A0AAN7Z7P0"/>
<feature type="domain" description="Nephrocystin 3-like N-terminal" evidence="2">
    <location>
        <begin position="2"/>
        <end position="87"/>
    </location>
</feature>
<evidence type="ECO:0000259" key="2">
    <source>
        <dbReference type="Pfam" id="PF24883"/>
    </source>
</evidence>
<dbReference type="SUPFAM" id="SSF52540">
    <property type="entry name" value="P-loop containing nucleoside triphosphate hydrolases"/>
    <property type="match status" value="1"/>
</dbReference>
<proteinExistence type="predicted"/>
<organism evidence="3 4">
    <name type="scientific">Xylaria bambusicola</name>
    <dbReference type="NCBI Taxonomy" id="326684"/>
    <lineage>
        <taxon>Eukaryota</taxon>
        <taxon>Fungi</taxon>
        <taxon>Dikarya</taxon>
        <taxon>Ascomycota</taxon>
        <taxon>Pezizomycotina</taxon>
        <taxon>Sordariomycetes</taxon>
        <taxon>Xylariomycetidae</taxon>
        <taxon>Xylariales</taxon>
        <taxon>Xylariaceae</taxon>
        <taxon>Xylaria</taxon>
    </lineage>
</organism>
<evidence type="ECO:0000256" key="1">
    <source>
        <dbReference type="ARBA" id="ARBA00022737"/>
    </source>
</evidence>
<dbReference type="Pfam" id="PF24883">
    <property type="entry name" value="NPHP3_N"/>
    <property type="match status" value="1"/>
</dbReference>
<evidence type="ECO:0000313" key="4">
    <source>
        <dbReference type="Proteomes" id="UP001305414"/>
    </source>
</evidence>